<dbReference type="CDD" id="cd02518">
    <property type="entry name" value="GT2_SpsF"/>
    <property type="match status" value="1"/>
</dbReference>
<evidence type="ECO:0000313" key="2">
    <source>
        <dbReference type="Proteomes" id="UP001370348"/>
    </source>
</evidence>
<dbReference type="Proteomes" id="UP001370348">
    <property type="component" value="Chromosome"/>
</dbReference>
<evidence type="ECO:0000313" key="1">
    <source>
        <dbReference type="EMBL" id="WXB18600.1"/>
    </source>
</evidence>
<gene>
    <name evidence="1" type="ORF">LZC94_15330</name>
</gene>
<dbReference type="PANTHER" id="PTHR42866:SF1">
    <property type="entry name" value="SPORE COAT POLYSACCHARIDE BIOSYNTHESIS PROTEIN SPSF"/>
    <property type="match status" value="1"/>
</dbReference>
<protein>
    <submittedName>
        <fullName evidence="1">Glycosyltransferase family protein</fullName>
    </submittedName>
</protein>
<name>A0ABZ2M7W9_9BACT</name>
<dbReference type="RefSeq" id="WP_394828233.1">
    <property type="nucleotide sequence ID" value="NZ_CP089984.1"/>
</dbReference>
<keyword evidence="2" id="KW-1185">Reference proteome</keyword>
<proteinExistence type="predicted"/>
<accession>A0ABZ2M7W9</accession>
<dbReference type="Gene3D" id="3.90.550.10">
    <property type="entry name" value="Spore Coat Polysaccharide Biosynthesis Protein SpsA, Chain A"/>
    <property type="match status" value="1"/>
</dbReference>
<dbReference type="PANTHER" id="PTHR42866">
    <property type="entry name" value="3-DEOXY-MANNO-OCTULOSONATE CYTIDYLYLTRANSFERASE"/>
    <property type="match status" value="1"/>
</dbReference>
<dbReference type="InterPro" id="IPR003329">
    <property type="entry name" value="Cytidylyl_trans"/>
</dbReference>
<sequence>MRTLVVVQARVSSTRLPGKVLRPLAGRPMLIRQLERIDSAQAVFDLVVATTTDPADDPIVETTRRAGFDVFRGHPTDLLDRHYRLAREKNADVVVKIPSDCPLIDPAAIDRVIGTFLHASGVDYASNLHPPSWPDGNDVEVMTMDALAIAHERAVRDFEREHTTPFLWDHPERFMLLNVAWETGMDYSRSHRFTVDYEEDYAFVARVYDELQTSQAPFTLDAILALLEQKPELLQIHERYAGVNWYRHHLGELRTKTLADTRAVEPREDEHARIA</sequence>
<reference evidence="1 2" key="1">
    <citation type="submission" date="2021-12" db="EMBL/GenBank/DDBJ databases">
        <title>Discovery of the Pendulisporaceae a myxobacterial family with distinct sporulation behavior and unique specialized metabolism.</title>
        <authorList>
            <person name="Garcia R."/>
            <person name="Popoff A."/>
            <person name="Bader C.D."/>
            <person name="Loehr J."/>
            <person name="Walesch S."/>
            <person name="Walt C."/>
            <person name="Boldt J."/>
            <person name="Bunk B."/>
            <person name="Haeckl F.J.F.P.J."/>
            <person name="Gunesch A.P."/>
            <person name="Birkelbach J."/>
            <person name="Nuebel U."/>
            <person name="Pietschmann T."/>
            <person name="Bach T."/>
            <person name="Mueller R."/>
        </authorList>
    </citation>
    <scope>NUCLEOTIDE SEQUENCE [LARGE SCALE GENOMIC DNA]</scope>
    <source>
        <strain evidence="1 2">MSr11954</strain>
    </source>
</reference>
<dbReference type="EMBL" id="CP089984">
    <property type="protein sequence ID" value="WXB18600.1"/>
    <property type="molecule type" value="Genomic_DNA"/>
</dbReference>
<dbReference type="Pfam" id="PF02348">
    <property type="entry name" value="CTP_transf_3"/>
    <property type="match status" value="1"/>
</dbReference>
<organism evidence="1 2">
    <name type="scientific">Pendulispora albinea</name>
    <dbReference type="NCBI Taxonomy" id="2741071"/>
    <lineage>
        <taxon>Bacteria</taxon>
        <taxon>Pseudomonadati</taxon>
        <taxon>Myxococcota</taxon>
        <taxon>Myxococcia</taxon>
        <taxon>Myxococcales</taxon>
        <taxon>Sorangiineae</taxon>
        <taxon>Pendulisporaceae</taxon>
        <taxon>Pendulispora</taxon>
    </lineage>
</organism>
<dbReference type="SUPFAM" id="SSF53448">
    <property type="entry name" value="Nucleotide-diphospho-sugar transferases"/>
    <property type="match status" value="1"/>
</dbReference>
<dbReference type="InterPro" id="IPR029044">
    <property type="entry name" value="Nucleotide-diphossugar_trans"/>
</dbReference>